<organism evidence="2 3">
    <name type="scientific">Cirrhinus mrigala</name>
    <name type="common">Mrigala</name>
    <dbReference type="NCBI Taxonomy" id="683832"/>
    <lineage>
        <taxon>Eukaryota</taxon>
        <taxon>Metazoa</taxon>
        <taxon>Chordata</taxon>
        <taxon>Craniata</taxon>
        <taxon>Vertebrata</taxon>
        <taxon>Euteleostomi</taxon>
        <taxon>Actinopterygii</taxon>
        <taxon>Neopterygii</taxon>
        <taxon>Teleostei</taxon>
        <taxon>Ostariophysi</taxon>
        <taxon>Cypriniformes</taxon>
        <taxon>Cyprinidae</taxon>
        <taxon>Labeoninae</taxon>
        <taxon>Labeonini</taxon>
        <taxon>Cirrhinus</taxon>
    </lineage>
</organism>
<keyword evidence="3" id="KW-1185">Reference proteome</keyword>
<dbReference type="EMBL" id="JAMKFB020000009">
    <property type="protein sequence ID" value="KAL0184953.1"/>
    <property type="molecule type" value="Genomic_DNA"/>
</dbReference>
<dbReference type="Pfam" id="PF11933">
    <property type="entry name" value="Na_trans_cytopl"/>
    <property type="match status" value="1"/>
</dbReference>
<evidence type="ECO:0000313" key="2">
    <source>
        <dbReference type="EMBL" id="KAL0184953.1"/>
    </source>
</evidence>
<feature type="domain" description="Voltage-gated Na+ ion channel cytoplasmic" evidence="1">
    <location>
        <begin position="2"/>
        <end position="114"/>
    </location>
</feature>
<sequence length="126" mass="13593">FQGSILTPRRESKGSVFSFRGRVHSENNYADDEQSMCEETGSSLFLPSRLYSTHSKSSLTPRILLPSNGKARYMADSNGIVIVSGGASSPNSPSGILTPEVTRKRATFDDTCVSTYDACAVALGFF</sequence>
<dbReference type="AlphaFoldDB" id="A0ABD0QGV7"/>
<accession>A0ABD0QGV7</accession>
<dbReference type="Proteomes" id="UP001529510">
    <property type="component" value="Unassembled WGS sequence"/>
</dbReference>
<name>A0ABD0QGV7_CIRMR</name>
<comment type="caution">
    <text evidence="2">The sequence shown here is derived from an EMBL/GenBank/DDBJ whole genome shotgun (WGS) entry which is preliminary data.</text>
</comment>
<feature type="non-terminal residue" evidence="2">
    <location>
        <position position="1"/>
    </location>
</feature>
<gene>
    <name evidence="2" type="ORF">M9458_020649</name>
</gene>
<proteinExistence type="predicted"/>
<reference evidence="2 3" key="1">
    <citation type="submission" date="2024-05" db="EMBL/GenBank/DDBJ databases">
        <title>Genome sequencing and assembly of Indian major carp, Cirrhinus mrigala (Hamilton, 1822).</title>
        <authorList>
            <person name="Mohindra V."/>
            <person name="Chowdhury L.M."/>
            <person name="Lal K."/>
            <person name="Jena J.K."/>
        </authorList>
    </citation>
    <scope>NUCLEOTIDE SEQUENCE [LARGE SCALE GENOMIC DNA]</scope>
    <source>
        <strain evidence="2">CM1030</strain>
        <tissue evidence="2">Blood</tissue>
    </source>
</reference>
<evidence type="ECO:0000259" key="1">
    <source>
        <dbReference type="Pfam" id="PF11933"/>
    </source>
</evidence>
<protein>
    <recommendedName>
        <fullName evidence="1">Voltage-gated Na+ ion channel cytoplasmic domain-containing protein</fullName>
    </recommendedName>
</protein>
<dbReference type="InterPro" id="IPR024583">
    <property type="entry name" value="Na_trans_cytopl"/>
</dbReference>
<evidence type="ECO:0000313" key="3">
    <source>
        <dbReference type="Proteomes" id="UP001529510"/>
    </source>
</evidence>